<name>A0A9J6GVD8_HAELO</name>
<dbReference type="EMBL" id="JABSTR010000009">
    <property type="protein sequence ID" value="KAH9379179.1"/>
    <property type="molecule type" value="Genomic_DNA"/>
</dbReference>
<keyword evidence="5" id="KW-0175">Coiled coil</keyword>
<organism evidence="6 7">
    <name type="scientific">Haemaphysalis longicornis</name>
    <name type="common">Bush tick</name>
    <dbReference type="NCBI Taxonomy" id="44386"/>
    <lineage>
        <taxon>Eukaryota</taxon>
        <taxon>Metazoa</taxon>
        <taxon>Ecdysozoa</taxon>
        <taxon>Arthropoda</taxon>
        <taxon>Chelicerata</taxon>
        <taxon>Arachnida</taxon>
        <taxon>Acari</taxon>
        <taxon>Parasitiformes</taxon>
        <taxon>Ixodida</taxon>
        <taxon>Ixodoidea</taxon>
        <taxon>Ixodidae</taxon>
        <taxon>Haemaphysalinae</taxon>
        <taxon>Haemaphysalis</taxon>
    </lineage>
</organism>
<dbReference type="OrthoDB" id="7436381at2759"/>
<dbReference type="Proteomes" id="UP000821853">
    <property type="component" value="Unassembled WGS sequence"/>
</dbReference>
<keyword evidence="3" id="KW-0479">Metal-binding</keyword>
<sequence length="152" mass="17464">MKDANSSDRGSRNENRDLRAEFREMVKSMEFINAQFENFRKELSAVVAENKKLKEENECLRQQCTENAEHIKDLDAKLTQCDQYSRRCNLEIKGVAENGFRGCFRTCTEGVRGFGRATSAVRHRRMSPCAHTWDIKKYHRPILEPSAAGSCA</sequence>
<reference evidence="6 7" key="1">
    <citation type="journal article" date="2020" name="Cell">
        <title>Large-Scale Comparative Analyses of Tick Genomes Elucidate Their Genetic Diversity and Vector Capacities.</title>
        <authorList>
            <consortium name="Tick Genome and Microbiome Consortium (TIGMIC)"/>
            <person name="Jia N."/>
            <person name="Wang J."/>
            <person name="Shi W."/>
            <person name="Du L."/>
            <person name="Sun Y."/>
            <person name="Zhan W."/>
            <person name="Jiang J.F."/>
            <person name="Wang Q."/>
            <person name="Zhang B."/>
            <person name="Ji P."/>
            <person name="Bell-Sakyi L."/>
            <person name="Cui X.M."/>
            <person name="Yuan T.T."/>
            <person name="Jiang B.G."/>
            <person name="Yang W.F."/>
            <person name="Lam T.T."/>
            <person name="Chang Q.C."/>
            <person name="Ding S.J."/>
            <person name="Wang X.J."/>
            <person name="Zhu J.G."/>
            <person name="Ruan X.D."/>
            <person name="Zhao L."/>
            <person name="Wei J.T."/>
            <person name="Ye R.Z."/>
            <person name="Que T.C."/>
            <person name="Du C.H."/>
            <person name="Zhou Y.H."/>
            <person name="Cheng J.X."/>
            <person name="Dai P.F."/>
            <person name="Guo W.B."/>
            <person name="Han X.H."/>
            <person name="Huang E.J."/>
            <person name="Li L.F."/>
            <person name="Wei W."/>
            <person name="Gao Y.C."/>
            <person name="Liu J.Z."/>
            <person name="Shao H.Z."/>
            <person name="Wang X."/>
            <person name="Wang C.C."/>
            <person name="Yang T.C."/>
            <person name="Huo Q.B."/>
            <person name="Li W."/>
            <person name="Chen H.Y."/>
            <person name="Chen S.E."/>
            <person name="Zhou L.G."/>
            <person name="Ni X.B."/>
            <person name="Tian J.H."/>
            <person name="Sheng Y."/>
            <person name="Liu T."/>
            <person name="Pan Y.S."/>
            <person name="Xia L.Y."/>
            <person name="Li J."/>
            <person name="Zhao F."/>
            <person name="Cao W.C."/>
        </authorList>
    </citation>
    <scope>NUCLEOTIDE SEQUENCE [LARGE SCALE GENOMIC DNA]</scope>
    <source>
        <strain evidence="6">HaeL-2018</strain>
    </source>
</reference>
<keyword evidence="2" id="KW-0235">DNA replication</keyword>
<dbReference type="GO" id="GO:0046872">
    <property type="term" value="F:metal ion binding"/>
    <property type="evidence" value="ECO:0007669"/>
    <property type="project" value="UniProtKB-KW"/>
</dbReference>
<gene>
    <name evidence="6" type="ORF">HPB48_011828</name>
</gene>
<comment type="caution">
    <text evidence="6">The sequence shown here is derived from an EMBL/GenBank/DDBJ whole genome shotgun (WGS) entry which is preliminary data.</text>
</comment>
<keyword evidence="1" id="KW-0963">Cytoplasm</keyword>
<keyword evidence="4" id="KW-0862">Zinc</keyword>
<dbReference type="InterPro" id="IPR010377">
    <property type="entry name" value="YabA"/>
</dbReference>
<protein>
    <submittedName>
        <fullName evidence="6">Uncharacterized protein</fullName>
    </submittedName>
</protein>
<proteinExistence type="predicted"/>
<evidence type="ECO:0000256" key="2">
    <source>
        <dbReference type="ARBA" id="ARBA00022705"/>
    </source>
</evidence>
<accession>A0A9J6GVD8</accession>
<evidence type="ECO:0000256" key="5">
    <source>
        <dbReference type="SAM" id="Coils"/>
    </source>
</evidence>
<dbReference type="Pfam" id="PF06156">
    <property type="entry name" value="YabA"/>
    <property type="match status" value="1"/>
</dbReference>
<dbReference type="VEuPathDB" id="VectorBase:HLOH_052816"/>
<dbReference type="AlphaFoldDB" id="A0A9J6GVD8"/>
<feature type="coiled-coil region" evidence="5">
    <location>
        <begin position="36"/>
        <end position="70"/>
    </location>
</feature>
<evidence type="ECO:0000256" key="1">
    <source>
        <dbReference type="ARBA" id="ARBA00022490"/>
    </source>
</evidence>
<keyword evidence="7" id="KW-1185">Reference proteome</keyword>
<evidence type="ECO:0000313" key="7">
    <source>
        <dbReference type="Proteomes" id="UP000821853"/>
    </source>
</evidence>
<dbReference type="GO" id="GO:0006260">
    <property type="term" value="P:DNA replication"/>
    <property type="evidence" value="ECO:0007669"/>
    <property type="project" value="UniProtKB-KW"/>
</dbReference>
<evidence type="ECO:0000256" key="4">
    <source>
        <dbReference type="ARBA" id="ARBA00022833"/>
    </source>
</evidence>
<evidence type="ECO:0000256" key="3">
    <source>
        <dbReference type="ARBA" id="ARBA00022723"/>
    </source>
</evidence>
<evidence type="ECO:0000313" key="6">
    <source>
        <dbReference type="EMBL" id="KAH9379179.1"/>
    </source>
</evidence>